<gene>
    <name evidence="2" type="ORF">PGO_002125</name>
</gene>
<organism evidence="2 3">
    <name type="scientific">Plasmodium gonderi</name>
    <dbReference type="NCBI Taxonomy" id="77519"/>
    <lineage>
        <taxon>Eukaryota</taxon>
        <taxon>Sar</taxon>
        <taxon>Alveolata</taxon>
        <taxon>Apicomplexa</taxon>
        <taxon>Aconoidasida</taxon>
        <taxon>Haemosporida</taxon>
        <taxon>Plasmodiidae</taxon>
        <taxon>Plasmodium</taxon>
        <taxon>Plasmodium (Plasmodium)</taxon>
    </lineage>
</organism>
<keyword evidence="1" id="KW-1133">Transmembrane helix</keyword>
<name>A0A1Y1JNW8_PLAGO</name>
<evidence type="ECO:0000313" key="2">
    <source>
        <dbReference type="EMBL" id="GAW84286.1"/>
    </source>
</evidence>
<feature type="transmembrane region" description="Helical" evidence="1">
    <location>
        <begin position="279"/>
        <end position="300"/>
    </location>
</feature>
<keyword evidence="1" id="KW-0472">Membrane</keyword>
<dbReference type="Proteomes" id="UP000195521">
    <property type="component" value="Unassembled WGS sequence"/>
</dbReference>
<dbReference type="EMBL" id="BDQF01000213">
    <property type="protein sequence ID" value="GAW84286.1"/>
    <property type="molecule type" value="Genomic_DNA"/>
</dbReference>
<dbReference type="RefSeq" id="XP_028546875.1">
    <property type="nucleotide sequence ID" value="XM_028691074.1"/>
</dbReference>
<evidence type="ECO:0000313" key="3">
    <source>
        <dbReference type="Proteomes" id="UP000195521"/>
    </source>
</evidence>
<dbReference type="AlphaFoldDB" id="A0A1Y1JNW8"/>
<comment type="caution">
    <text evidence="2">The sequence shown here is derived from an EMBL/GenBank/DDBJ whole genome shotgun (WGS) entry which is preliminary data.</text>
</comment>
<accession>A0A1Y1JNW8</accession>
<keyword evidence="1" id="KW-0812">Transmembrane</keyword>
<reference evidence="3" key="1">
    <citation type="submission" date="2017-04" db="EMBL/GenBank/DDBJ databases">
        <title>Plasmodium gonderi genome.</title>
        <authorList>
            <person name="Arisue N."/>
            <person name="Honma H."/>
            <person name="Kawai S."/>
            <person name="Tougan T."/>
            <person name="Tanabe K."/>
            <person name="Horii T."/>
        </authorList>
    </citation>
    <scope>NUCLEOTIDE SEQUENCE [LARGE SCALE GENOMIC DNA]</scope>
    <source>
        <strain evidence="3">ATCC 30045</strain>
    </source>
</reference>
<evidence type="ECO:0000256" key="1">
    <source>
        <dbReference type="SAM" id="Phobius"/>
    </source>
</evidence>
<protein>
    <submittedName>
        <fullName evidence="2">Variable surface protein</fullName>
    </submittedName>
</protein>
<dbReference type="GeneID" id="39745094"/>
<keyword evidence="3" id="KW-1185">Reference proteome</keyword>
<sequence length="353" mass="41762">MLSPQYMSLDVFLNTIFPQYADDYNSVTTDESNKDLRNKFSTMCNEFSENLETHVPRVQKIIKYACQEFAIYLEHINRKKTPDEDEIFNVNSSCNYFFYKLQVLMKSYKVTCKTVYQCYLNMIRNRTDIPEYYIASNVCAQENNYVDYLDENMYYKVLYLDALYYILYHLKKNRKSIDFKSNKILSSFKTDLSNCKKGTSIFCKLIREIDVEFNKIQEEFDNKIEHPIDKTEREFVKIEHDIDKTEDEFELKAHVYGTIPQASQEIHTEGFSKTIGKSITTIFVVSVFALIILTFIGYKYKPLVSFLQHRERNIIKKKNKKNTNILNSSISYEGIYKETTDNKYSLAYSSEGY</sequence>
<proteinExistence type="predicted"/>